<protein>
    <recommendedName>
        <fullName evidence="4">Secreted protein</fullName>
    </recommendedName>
</protein>
<keyword evidence="1" id="KW-0732">Signal</keyword>
<gene>
    <name evidence="2" type="ORF">PEVE_00005028</name>
</gene>
<name>A0ABN8QKT7_9CNID</name>
<feature type="signal peptide" evidence="1">
    <location>
        <begin position="1"/>
        <end position="22"/>
    </location>
</feature>
<feature type="chain" id="PRO_5045862827" description="Secreted protein" evidence="1">
    <location>
        <begin position="23"/>
        <end position="129"/>
    </location>
</feature>
<evidence type="ECO:0000313" key="3">
    <source>
        <dbReference type="Proteomes" id="UP001159427"/>
    </source>
</evidence>
<comment type="caution">
    <text evidence="2">The sequence shown here is derived from an EMBL/GenBank/DDBJ whole genome shotgun (WGS) entry which is preliminary data.</text>
</comment>
<organism evidence="2 3">
    <name type="scientific">Porites evermanni</name>
    <dbReference type="NCBI Taxonomy" id="104178"/>
    <lineage>
        <taxon>Eukaryota</taxon>
        <taxon>Metazoa</taxon>
        <taxon>Cnidaria</taxon>
        <taxon>Anthozoa</taxon>
        <taxon>Hexacorallia</taxon>
        <taxon>Scleractinia</taxon>
        <taxon>Fungiina</taxon>
        <taxon>Poritidae</taxon>
        <taxon>Porites</taxon>
    </lineage>
</organism>
<evidence type="ECO:0000256" key="1">
    <source>
        <dbReference type="SAM" id="SignalP"/>
    </source>
</evidence>
<evidence type="ECO:0008006" key="4">
    <source>
        <dbReference type="Google" id="ProtNLM"/>
    </source>
</evidence>
<proteinExistence type="predicted"/>
<evidence type="ECO:0000313" key="2">
    <source>
        <dbReference type="EMBL" id="CAH3164657.1"/>
    </source>
</evidence>
<sequence>MKHGMMLKSLFLVTIFFLRTESLTFSQGPMLAVKLLFMLNKYVSNLSNTDALPSFCLVCIIHQIPVLLFLKALCSLVECISADAKETHFVEGFNIDLLLQNNSNSRCLKHLMENFSLHQMIDKPTHVAE</sequence>
<reference evidence="2 3" key="1">
    <citation type="submission" date="2022-05" db="EMBL/GenBank/DDBJ databases">
        <authorList>
            <consortium name="Genoscope - CEA"/>
            <person name="William W."/>
        </authorList>
    </citation>
    <scope>NUCLEOTIDE SEQUENCE [LARGE SCALE GENOMIC DNA]</scope>
</reference>
<accession>A0ABN8QKT7</accession>
<keyword evidence="3" id="KW-1185">Reference proteome</keyword>
<dbReference type="EMBL" id="CALNXI010001318">
    <property type="protein sequence ID" value="CAH3164657.1"/>
    <property type="molecule type" value="Genomic_DNA"/>
</dbReference>
<dbReference type="Proteomes" id="UP001159427">
    <property type="component" value="Unassembled WGS sequence"/>
</dbReference>